<keyword evidence="3" id="KW-1185">Reference proteome</keyword>
<sequence length="184" mass="19294">MGSSNFANLHDQLGVGDNTPTSKQEDRAPGEFGNDTLDAPSKEEKSAAERRDNSGGIGSSTIKHTGEEAKWDTVARTEIGDPSGRVPTAREIRQQLNVARNAELPPAVDASRVGPAPPRSGYGDVTPGGSGTVREHRNSNYAPGYEAAAAAVPTRSHEAADHKPSLLSHEPATPLTEVPPDIEG</sequence>
<evidence type="ECO:0000256" key="1">
    <source>
        <dbReference type="SAM" id="MobiDB-lite"/>
    </source>
</evidence>
<organism evidence="2 3">
    <name type="scientific">Cytospora paraplurivora</name>
    <dbReference type="NCBI Taxonomy" id="2898453"/>
    <lineage>
        <taxon>Eukaryota</taxon>
        <taxon>Fungi</taxon>
        <taxon>Dikarya</taxon>
        <taxon>Ascomycota</taxon>
        <taxon>Pezizomycotina</taxon>
        <taxon>Sordariomycetes</taxon>
        <taxon>Sordariomycetidae</taxon>
        <taxon>Diaporthales</taxon>
        <taxon>Cytosporaceae</taxon>
        <taxon>Cytospora</taxon>
    </lineage>
</organism>
<name>A0AAN9UJS1_9PEZI</name>
<feature type="region of interest" description="Disordered" evidence="1">
    <location>
        <begin position="1"/>
        <end position="184"/>
    </location>
</feature>
<dbReference type="AlphaFoldDB" id="A0AAN9UJS1"/>
<feature type="compositionally biased region" description="Basic and acidic residues" evidence="1">
    <location>
        <begin position="40"/>
        <end position="53"/>
    </location>
</feature>
<gene>
    <name evidence="2" type="ORF">SLS53_003557</name>
</gene>
<protein>
    <submittedName>
        <fullName evidence="2">Uncharacterized protein</fullName>
    </submittedName>
</protein>
<proteinExistence type="predicted"/>
<reference evidence="2 3" key="1">
    <citation type="journal article" date="2023" name="PLoS ONE">
        <title>Cytospora paraplurivora sp. nov. isolated from orchards with fruit tree decline syndrome in Ontario, Canada.</title>
        <authorList>
            <person name="Ilyukhin E."/>
            <person name="Nguyen H.D.T."/>
            <person name="Castle A.J."/>
            <person name="Ellouze W."/>
        </authorList>
    </citation>
    <scope>NUCLEOTIDE SEQUENCE [LARGE SCALE GENOMIC DNA]</scope>
    <source>
        <strain evidence="2 3">FDS-564</strain>
    </source>
</reference>
<accession>A0AAN9UJS1</accession>
<dbReference type="EMBL" id="JAJSPL020000010">
    <property type="protein sequence ID" value="KAK7744668.1"/>
    <property type="molecule type" value="Genomic_DNA"/>
</dbReference>
<evidence type="ECO:0000313" key="3">
    <source>
        <dbReference type="Proteomes" id="UP001320245"/>
    </source>
</evidence>
<evidence type="ECO:0000313" key="2">
    <source>
        <dbReference type="EMBL" id="KAK7744668.1"/>
    </source>
</evidence>
<dbReference type="Proteomes" id="UP001320245">
    <property type="component" value="Unassembled WGS sequence"/>
</dbReference>
<feature type="compositionally biased region" description="Basic and acidic residues" evidence="1">
    <location>
        <begin position="64"/>
        <end position="79"/>
    </location>
</feature>
<feature type="compositionally biased region" description="Basic and acidic residues" evidence="1">
    <location>
        <begin position="155"/>
        <end position="164"/>
    </location>
</feature>
<comment type="caution">
    <text evidence="2">The sequence shown here is derived from an EMBL/GenBank/DDBJ whole genome shotgun (WGS) entry which is preliminary data.</text>
</comment>